<keyword evidence="1" id="KW-0732">Signal</keyword>
<dbReference type="PROSITE" id="PS00018">
    <property type="entry name" value="EF_HAND_1"/>
    <property type="match status" value="1"/>
</dbReference>
<feature type="non-terminal residue" evidence="2">
    <location>
        <position position="277"/>
    </location>
</feature>
<feature type="chain" id="PRO_5012946621" description="EF-hand domain-containing protein" evidence="1">
    <location>
        <begin position="24"/>
        <end position="277"/>
    </location>
</feature>
<evidence type="ECO:0000313" key="3">
    <source>
        <dbReference type="Proteomes" id="UP000218172"/>
    </source>
</evidence>
<dbReference type="EMBL" id="NVQR01000042">
    <property type="protein sequence ID" value="PCH62287.1"/>
    <property type="molecule type" value="Genomic_DNA"/>
</dbReference>
<accession>A0A2A4MRB8</accession>
<dbReference type="InterPro" id="IPR018247">
    <property type="entry name" value="EF_Hand_1_Ca_BS"/>
</dbReference>
<organism evidence="2 3">
    <name type="scientific">SAR86 cluster bacterium</name>
    <dbReference type="NCBI Taxonomy" id="2030880"/>
    <lineage>
        <taxon>Bacteria</taxon>
        <taxon>Pseudomonadati</taxon>
        <taxon>Pseudomonadota</taxon>
        <taxon>Gammaproteobacteria</taxon>
        <taxon>SAR86 cluster</taxon>
    </lineage>
</organism>
<evidence type="ECO:0000313" key="2">
    <source>
        <dbReference type="EMBL" id="PCH62287.1"/>
    </source>
</evidence>
<dbReference type="Proteomes" id="UP000218172">
    <property type="component" value="Unassembled WGS sequence"/>
</dbReference>
<dbReference type="AlphaFoldDB" id="A0A2A4MRB8"/>
<reference evidence="3" key="1">
    <citation type="submission" date="2017-08" db="EMBL/GenBank/DDBJ databases">
        <title>A dynamic microbial community with high functional redundancy inhabits the cold, oxic subseafloor aquifer.</title>
        <authorList>
            <person name="Tully B.J."/>
            <person name="Wheat C.G."/>
            <person name="Glazer B.T."/>
            <person name="Huber J.A."/>
        </authorList>
    </citation>
    <scope>NUCLEOTIDE SEQUENCE [LARGE SCALE GENOMIC DNA]</scope>
</reference>
<evidence type="ECO:0008006" key="4">
    <source>
        <dbReference type="Google" id="ProtNLM"/>
    </source>
</evidence>
<comment type="caution">
    <text evidence="2">The sequence shown here is derived from an EMBL/GenBank/DDBJ whole genome shotgun (WGS) entry which is preliminary data.</text>
</comment>
<evidence type="ECO:0000256" key="1">
    <source>
        <dbReference type="SAM" id="SignalP"/>
    </source>
</evidence>
<gene>
    <name evidence="2" type="ORF">COC19_03135</name>
</gene>
<protein>
    <recommendedName>
        <fullName evidence="4">EF-hand domain-containing protein</fullName>
    </recommendedName>
</protein>
<proteinExistence type="predicted"/>
<feature type="signal peptide" evidence="1">
    <location>
        <begin position="1"/>
        <end position="23"/>
    </location>
</feature>
<sequence>MNKKLLQTAIAAAAVTAGSGAFAAVSSTNVDGDANVPLVTAGATTVFDGAKVVGAIGDIEIGGTVSFLLPSGLNFEGTPVVTSTGAIQLAINASDDPGTNGLVTLSDTNADGKMDRAEVKVVATSTATTDAVTLTGSLINGTATSGAIVIGTFVRDDADLIVDAIGAVTVATATTAAKVAGPIAAQLSTPLVIPNTDVTGGIAAASAFLITVPAGVGGAGNETLTFTLSEGLEIDGSTTFTIVALTDGAPAIAGFAAVNEASSFSVDLASATTAEAQ</sequence>
<name>A0A2A4MRB8_9GAMM</name>